<gene>
    <name evidence="5" type="ORF">KGM_202469</name>
</gene>
<evidence type="ECO:0000256" key="3">
    <source>
        <dbReference type="ARBA" id="ARBA00023269"/>
    </source>
</evidence>
<comment type="caution">
    <text evidence="5">The sequence shown here is derived from an EMBL/GenBank/DDBJ whole genome shotgun (WGS) entry which is preliminary data.</text>
</comment>
<dbReference type="Proteomes" id="UP000007151">
    <property type="component" value="Unassembled WGS sequence"/>
</dbReference>
<evidence type="ECO:0000256" key="2">
    <source>
        <dbReference type="ARBA" id="ARBA00022454"/>
    </source>
</evidence>
<keyword evidence="3" id="KW-0544">Nucleosome core</keyword>
<evidence type="ECO:0000313" key="5">
    <source>
        <dbReference type="EMBL" id="OWR54059.1"/>
    </source>
</evidence>
<sequence>MGSLVFGRIIDKVDLGNDEELDRMLSGVTISHGGVMPRIEPELLPKKIAIKSHSTDTSMMASQEY</sequence>
<name>A0A212FK27_DANPL</name>
<evidence type="ECO:0000313" key="6">
    <source>
        <dbReference type="Proteomes" id="UP000007151"/>
    </source>
</evidence>
<dbReference type="InterPro" id="IPR002119">
    <property type="entry name" value="Histone_H2A"/>
</dbReference>
<dbReference type="PRINTS" id="PR00620">
    <property type="entry name" value="HISTONEH2A"/>
</dbReference>
<dbReference type="InParanoid" id="A0A212FK27"/>
<dbReference type="GO" id="GO:0000786">
    <property type="term" value="C:nucleosome"/>
    <property type="evidence" value="ECO:0007669"/>
    <property type="project" value="UniProtKB-KW"/>
</dbReference>
<dbReference type="EMBL" id="AGBW02008175">
    <property type="protein sequence ID" value="OWR54059.1"/>
    <property type="molecule type" value="Genomic_DNA"/>
</dbReference>
<dbReference type="GO" id="GO:0003677">
    <property type="term" value="F:DNA binding"/>
    <property type="evidence" value="ECO:0007669"/>
    <property type="project" value="InterPro"/>
</dbReference>
<keyword evidence="2" id="KW-0158">Chromosome</keyword>
<organism evidence="5 6">
    <name type="scientific">Danaus plexippus plexippus</name>
    <dbReference type="NCBI Taxonomy" id="278856"/>
    <lineage>
        <taxon>Eukaryota</taxon>
        <taxon>Metazoa</taxon>
        <taxon>Ecdysozoa</taxon>
        <taxon>Arthropoda</taxon>
        <taxon>Hexapoda</taxon>
        <taxon>Insecta</taxon>
        <taxon>Pterygota</taxon>
        <taxon>Neoptera</taxon>
        <taxon>Endopterygota</taxon>
        <taxon>Lepidoptera</taxon>
        <taxon>Glossata</taxon>
        <taxon>Ditrysia</taxon>
        <taxon>Papilionoidea</taxon>
        <taxon>Nymphalidae</taxon>
        <taxon>Danainae</taxon>
        <taxon>Danaini</taxon>
        <taxon>Danaina</taxon>
        <taxon>Danaus</taxon>
        <taxon>Danaus</taxon>
    </lineage>
</organism>
<dbReference type="Gene3D" id="1.10.20.10">
    <property type="entry name" value="Histone, subunit A"/>
    <property type="match status" value="1"/>
</dbReference>
<dbReference type="AlphaFoldDB" id="A0A212FK27"/>
<accession>A0A212FK27</accession>
<protein>
    <submittedName>
        <fullName evidence="5">Histone H2AX protein</fullName>
    </submittedName>
</protein>
<dbReference type="InterPro" id="IPR032454">
    <property type="entry name" value="Histone_H2A_C"/>
</dbReference>
<keyword evidence="3" id="KW-0238">DNA-binding</keyword>
<dbReference type="SUPFAM" id="SSF47113">
    <property type="entry name" value="Histone-fold"/>
    <property type="match status" value="1"/>
</dbReference>
<evidence type="ECO:0000256" key="1">
    <source>
        <dbReference type="ARBA" id="ARBA00004286"/>
    </source>
</evidence>
<reference evidence="5 6" key="1">
    <citation type="journal article" date="2011" name="Cell">
        <title>The monarch butterfly genome yields insights into long-distance migration.</title>
        <authorList>
            <person name="Zhan S."/>
            <person name="Merlin C."/>
            <person name="Boore J.L."/>
            <person name="Reppert S.M."/>
        </authorList>
    </citation>
    <scope>NUCLEOTIDE SEQUENCE [LARGE SCALE GENOMIC DNA]</scope>
    <source>
        <strain evidence="5">F-2</strain>
    </source>
</reference>
<dbReference type="InterPro" id="IPR009072">
    <property type="entry name" value="Histone-fold"/>
</dbReference>
<dbReference type="Pfam" id="PF16211">
    <property type="entry name" value="Histone_H2A_C"/>
    <property type="match status" value="1"/>
</dbReference>
<dbReference type="KEGG" id="dpl:KGM_202469"/>
<feature type="domain" description="Histone H2A C-terminal" evidence="4">
    <location>
        <begin position="19"/>
        <end position="52"/>
    </location>
</feature>
<dbReference type="STRING" id="278856.A0A212FK27"/>
<keyword evidence="6" id="KW-1185">Reference proteome</keyword>
<evidence type="ECO:0000259" key="4">
    <source>
        <dbReference type="Pfam" id="PF16211"/>
    </source>
</evidence>
<comment type="subcellular location">
    <subcellularLocation>
        <location evidence="1">Chromosome</location>
    </subcellularLocation>
</comment>
<dbReference type="GO" id="GO:0046982">
    <property type="term" value="F:protein heterodimerization activity"/>
    <property type="evidence" value="ECO:0007669"/>
    <property type="project" value="InterPro"/>
</dbReference>
<dbReference type="GO" id="GO:0030527">
    <property type="term" value="F:structural constituent of chromatin"/>
    <property type="evidence" value="ECO:0007669"/>
    <property type="project" value="InterPro"/>
</dbReference>
<proteinExistence type="predicted"/>